<evidence type="ECO:0000256" key="1">
    <source>
        <dbReference type="ARBA" id="ARBA00000830"/>
    </source>
</evidence>
<dbReference type="SFLD" id="SFLDG01129">
    <property type="entry name" value="C1.5:_HAD__Beta-PGM__Phosphata"/>
    <property type="match status" value="1"/>
</dbReference>
<evidence type="ECO:0000256" key="2">
    <source>
        <dbReference type="ARBA" id="ARBA00004818"/>
    </source>
</evidence>
<proteinExistence type="inferred from homology"/>
<protein>
    <recommendedName>
        <fullName evidence="4">phosphoglycolate phosphatase</fullName>
        <ecNumber evidence="4">3.1.3.18</ecNumber>
    </recommendedName>
</protein>
<dbReference type="InterPro" id="IPR050155">
    <property type="entry name" value="HAD-like_hydrolase_sf"/>
</dbReference>
<evidence type="ECO:0000256" key="3">
    <source>
        <dbReference type="ARBA" id="ARBA00006171"/>
    </source>
</evidence>
<dbReference type="Proteomes" id="UP000741360">
    <property type="component" value="Unassembled WGS sequence"/>
</dbReference>
<reference evidence="5" key="1">
    <citation type="submission" date="2020-07" db="EMBL/GenBank/DDBJ databases">
        <title>Huge and variable diversity of episymbiotic CPR bacteria and DPANN archaea in groundwater ecosystems.</title>
        <authorList>
            <person name="He C.Y."/>
            <person name="Keren R."/>
            <person name="Whittaker M."/>
            <person name="Farag I.F."/>
            <person name="Doudna J."/>
            <person name="Cate J.H.D."/>
            <person name="Banfield J.F."/>
        </authorList>
    </citation>
    <scope>NUCLEOTIDE SEQUENCE</scope>
    <source>
        <strain evidence="5">NC_groundwater_717_Ag_S-0.2um_59_8</strain>
    </source>
</reference>
<comment type="pathway">
    <text evidence="2">Organic acid metabolism; glycolate biosynthesis; glycolate from 2-phosphoglycolate: step 1/1.</text>
</comment>
<sequence>MKLVLLDVDGTLTATNEVDTNCFVSAFTRCFGVAAIETDWTLYRHATDLGILQEVFAKHFGRDPSQREIARMRECFLEHLQRACTESRSVFVPIDGAAGFLAALERQDWVPVIATGCWASSARFKLEVADLPTTCPVASSEDGVSREAILRKAVGLAQRFYGTPGFSRVVSVGDGVWDVKTAQALSLPFTGVARGPQADRLRELGASHVLTDFVDLARAFEALESALVPGK</sequence>
<evidence type="ECO:0000313" key="6">
    <source>
        <dbReference type="Proteomes" id="UP000741360"/>
    </source>
</evidence>
<dbReference type="InterPro" id="IPR023198">
    <property type="entry name" value="PGP-like_dom2"/>
</dbReference>
<organism evidence="5 6">
    <name type="scientific">Tectimicrobiota bacterium</name>
    <dbReference type="NCBI Taxonomy" id="2528274"/>
    <lineage>
        <taxon>Bacteria</taxon>
        <taxon>Pseudomonadati</taxon>
        <taxon>Nitrospinota/Tectimicrobiota group</taxon>
        <taxon>Candidatus Tectimicrobiota</taxon>
    </lineage>
</organism>
<dbReference type="EC" id="3.1.3.18" evidence="4"/>
<dbReference type="SUPFAM" id="SSF56784">
    <property type="entry name" value="HAD-like"/>
    <property type="match status" value="1"/>
</dbReference>
<name>A0A932GM49_UNCTE</name>
<comment type="caution">
    <text evidence="5">The sequence shown here is derived from an EMBL/GenBank/DDBJ whole genome shotgun (WGS) entry which is preliminary data.</text>
</comment>
<comment type="similarity">
    <text evidence="3">Belongs to the HAD-like hydrolase superfamily. CbbY/CbbZ/Gph/YieH family.</text>
</comment>
<dbReference type="GO" id="GO:0006281">
    <property type="term" value="P:DNA repair"/>
    <property type="evidence" value="ECO:0007669"/>
    <property type="project" value="TreeGrafter"/>
</dbReference>
<dbReference type="Gene3D" id="3.40.50.1000">
    <property type="entry name" value="HAD superfamily/HAD-like"/>
    <property type="match status" value="1"/>
</dbReference>
<keyword evidence="5" id="KW-0378">Hydrolase</keyword>
<dbReference type="InterPro" id="IPR023214">
    <property type="entry name" value="HAD_sf"/>
</dbReference>
<dbReference type="PANTHER" id="PTHR43434:SF1">
    <property type="entry name" value="PHOSPHOGLYCOLATE PHOSPHATASE"/>
    <property type="match status" value="1"/>
</dbReference>
<dbReference type="SFLD" id="SFLDS00003">
    <property type="entry name" value="Haloacid_Dehalogenase"/>
    <property type="match status" value="1"/>
</dbReference>
<dbReference type="PANTHER" id="PTHR43434">
    <property type="entry name" value="PHOSPHOGLYCOLATE PHOSPHATASE"/>
    <property type="match status" value="1"/>
</dbReference>
<gene>
    <name evidence="5" type="ORF">HYY65_00575</name>
</gene>
<dbReference type="Gene3D" id="1.10.150.240">
    <property type="entry name" value="Putative phosphatase, domain 2"/>
    <property type="match status" value="1"/>
</dbReference>
<evidence type="ECO:0000313" key="5">
    <source>
        <dbReference type="EMBL" id="MBI3013572.1"/>
    </source>
</evidence>
<evidence type="ECO:0000256" key="4">
    <source>
        <dbReference type="ARBA" id="ARBA00013078"/>
    </source>
</evidence>
<accession>A0A932GM49</accession>
<dbReference type="GO" id="GO:0008967">
    <property type="term" value="F:phosphoglycolate phosphatase activity"/>
    <property type="evidence" value="ECO:0007669"/>
    <property type="project" value="UniProtKB-EC"/>
</dbReference>
<dbReference type="InterPro" id="IPR036412">
    <property type="entry name" value="HAD-like_sf"/>
</dbReference>
<comment type="catalytic activity">
    <reaction evidence="1">
        <text>2-phosphoglycolate + H2O = glycolate + phosphate</text>
        <dbReference type="Rhea" id="RHEA:14369"/>
        <dbReference type="ChEBI" id="CHEBI:15377"/>
        <dbReference type="ChEBI" id="CHEBI:29805"/>
        <dbReference type="ChEBI" id="CHEBI:43474"/>
        <dbReference type="ChEBI" id="CHEBI:58033"/>
        <dbReference type="EC" id="3.1.3.18"/>
    </reaction>
</comment>
<dbReference type="EMBL" id="JACPSX010000008">
    <property type="protein sequence ID" value="MBI3013572.1"/>
    <property type="molecule type" value="Genomic_DNA"/>
</dbReference>
<dbReference type="Pfam" id="PF12710">
    <property type="entry name" value="HAD"/>
    <property type="match status" value="1"/>
</dbReference>
<dbReference type="AlphaFoldDB" id="A0A932GM49"/>